<evidence type="ECO:0000256" key="1">
    <source>
        <dbReference type="PIRSR" id="PIRSR015753-1"/>
    </source>
</evidence>
<dbReference type="Pfam" id="PF13410">
    <property type="entry name" value="GST_C_2"/>
    <property type="match status" value="1"/>
</dbReference>
<dbReference type="AlphaFoldDB" id="A0A2V1DRA2"/>
<dbReference type="InterPro" id="IPR004045">
    <property type="entry name" value="Glutathione_S-Trfase_N"/>
</dbReference>
<dbReference type="SFLD" id="SFLDS00019">
    <property type="entry name" value="Glutathione_Transferase_(cytos"/>
    <property type="match status" value="1"/>
</dbReference>
<dbReference type="OrthoDB" id="2309723at2759"/>
<proteinExistence type="predicted"/>
<dbReference type="InterPro" id="IPR036282">
    <property type="entry name" value="Glutathione-S-Trfase_C_sf"/>
</dbReference>
<feature type="binding site" evidence="2">
    <location>
        <position position="87"/>
    </location>
    <ligand>
        <name>glutathione</name>
        <dbReference type="ChEBI" id="CHEBI:57925"/>
    </ligand>
</feature>
<keyword evidence="6" id="KW-0808">Transferase</keyword>
<reference evidence="6 7" key="1">
    <citation type="journal article" date="2018" name="Sci. Rep.">
        <title>Comparative genomics provides insights into the lifestyle and reveals functional heterogeneity of dark septate endophytic fungi.</title>
        <authorList>
            <person name="Knapp D.G."/>
            <person name="Nemeth J.B."/>
            <person name="Barry K."/>
            <person name="Hainaut M."/>
            <person name="Henrissat B."/>
            <person name="Johnson J."/>
            <person name="Kuo A."/>
            <person name="Lim J.H.P."/>
            <person name="Lipzen A."/>
            <person name="Nolan M."/>
            <person name="Ohm R.A."/>
            <person name="Tamas L."/>
            <person name="Grigoriev I.V."/>
            <person name="Spatafora J.W."/>
            <person name="Nagy L.G."/>
            <person name="Kovacs G.M."/>
        </authorList>
    </citation>
    <scope>NUCLEOTIDE SEQUENCE [LARGE SCALE GENOMIC DNA]</scope>
    <source>
        <strain evidence="6 7">DSE2036</strain>
    </source>
</reference>
<feature type="region of interest" description="Disordered" evidence="4">
    <location>
        <begin position="1"/>
        <end position="35"/>
    </location>
</feature>
<dbReference type="GO" id="GO:0004364">
    <property type="term" value="F:glutathione transferase activity"/>
    <property type="evidence" value="ECO:0007669"/>
    <property type="project" value="InterPro"/>
</dbReference>
<evidence type="ECO:0000256" key="3">
    <source>
        <dbReference type="PIRSR" id="PIRSR015753-3"/>
    </source>
</evidence>
<dbReference type="PROSITE" id="PS50405">
    <property type="entry name" value="GST_CTER"/>
    <property type="match status" value="1"/>
</dbReference>
<keyword evidence="7" id="KW-1185">Reference proteome</keyword>
<dbReference type="Gene3D" id="3.40.30.10">
    <property type="entry name" value="Glutaredoxin"/>
    <property type="match status" value="1"/>
</dbReference>
<feature type="binding site" evidence="2">
    <location>
        <begin position="117"/>
        <end position="120"/>
    </location>
    <ligand>
        <name>glutathione</name>
        <dbReference type="ChEBI" id="CHEBI:57925"/>
    </ligand>
</feature>
<feature type="domain" description="GST C-terminal" evidence="5">
    <location>
        <begin position="164"/>
        <end position="293"/>
    </location>
</feature>
<protein>
    <submittedName>
        <fullName evidence="6">Glutathione transferase</fullName>
    </submittedName>
</protein>
<feature type="site" description="Lowers pKa of active site Cys" evidence="3">
    <location>
        <position position="300"/>
    </location>
</feature>
<dbReference type="InterPro" id="IPR036249">
    <property type="entry name" value="Thioredoxin-like_sf"/>
</dbReference>
<dbReference type="EMBL" id="KZ805374">
    <property type="protein sequence ID" value="PVI00402.1"/>
    <property type="molecule type" value="Genomic_DNA"/>
</dbReference>
<dbReference type="InterPro" id="IPR010987">
    <property type="entry name" value="Glutathione-S-Trfase_C-like"/>
</dbReference>
<dbReference type="Pfam" id="PF13409">
    <property type="entry name" value="GST_N_2"/>
    <property type="match status" value="1"/>
</dbReference>
<evidence type="ECO:0000256" key="4">
    <source>
        <dbReference type="SAM" id="MobiDB-lite"/>
    </source>
</evidence>
<dbReference type="SFLD" id="SFLDG01206">
    <property type="entry name" value="Xi.1"/>
    <property type="match status" value="1"/>
</dbReference>
<feature type="binding site" evidence="2">
    <location>
        <begin position="135"/>
        <end position="136"/>
    </location>
    <ligand>
        <name>glutathione</name>
        <dbReference type="ChEBI" id="CHEBI:57925"/>
    </ligand>
</feature>
<organism evidence="6 7">
    <name type="scientific">Periconia macrospinosa</name>
    <dbReference type="NCBI Taxonomy" id="97972"/>
    <lineage>
        <taxon>Eukaryota</taxon>
        <taxon>Fungi</taxon>
        <taxon>Dikarya</taxon>
        <taxon>Ascomycota</taxon>
        <taxon>Pezizomycotina</taxon>
        <taxon>Dothideomycetes</taxon>
        <taxon>Pleosporomycetidae</taxon>
        <taxon>Pleosporales</taxon>
        <taxon>Massarineae</taxon>
        <taxon>Periconiaceae</taxon>
        <taxon>Periconia</taxon>
    </lineage>
</organism>
<dbReference type="STRING" id="97972.A0A2V1DRA2"/>
<dbReference type="Proteomes" id="UP000244855">
    <property type="component" value="Unassembled WGS sequence"/>
</dbReference>
<dbReference type="PIRSF" id="PIRSF015753">
    <property type="entry name" value="GST"/>
    <property type="match status" value="1"/>
</dbReference>
<dbReference type="PANTHER" id="PTHR32419">
    <property type="entry name" value="GLUTATHIONYL-HYDROQUINONE REDUCTASE"/>
    <property type="match status" value="1"/>
</dbReference>
<evidence type="ECO:0000313" key="7">
    <source>
        <dbReference type="Proteomes" id="UP000244855"/>
    </source>
</evidence>
<dbReference type="InterPro" id="IPR040079">
    <property type="entry name" value="Glutathione_S-Trfase"/>
</dbReference>
<evidence type="ECO:0000256" key="2">
    <source>
        <dbReference type="PIRSR" id="PIRSR015753-2"/>
    </source>
</evidence>
<evidence type="ECO:0000259" key="5">
    <source>
        <dbReference type="PROSITE" id="PS50405"/>
    </source>
</evidence>
<feature type="site" description="Lowers pKa of active site Cys" evidence="3">
    <location>
        <position position="249"/>
    </location>
</feature>
<dbReference type="InterPro" id="IPR047047">
    <property type="entry name" value="GST_Omega-like_C"/>
</dbReference>
<feature type="active site" description="Nucleophile" evidence="1">
    <location>
        <position position="51"/>
    </location>
</feature>
<dbReference type="SUPFAM" id="SSF47616">
    <property type="entry name" value="GST C-terminal domain-like"/>
    <property type="match status" value="1"/>
</dbReference>
<dbReference type="GO" id="GO:0005737">
    <property type="term" value="C:cytoplasm"/>
    <property type="evidence" value="ECO:0007669"/>
    <property type="project" value="TreeGrafter"/>
</dbReference>
<feature type="compositionally biased region" description="Basic and acidic residues" evidence="4">
    <location>
        <begin position="10"/>
        <end position="22"/>
    </location>
</feature>
<dbReference type="PANTHER" id="PTHR32419:SF25">
    <property type="entry name" value="GLUTATHIONE S-TRANSFERASE (EUROFUNG)"/>
    <property type="match status" value="1"/>
</dbReference>
<dbReference type="SFLD" id="SFLDG01148">
    <property type="entry name" value="Xi_(cytGST)"/>
    <property type="match status" value="1"/>
</dbReference>
<name>A0A2V1DRA2_9PLEO</name>
<dbReference type="CDD" id="cd03190">
    <property type="entry name" value="GST_C_Omega_like"/>
    <property type="match status" value="1"/>
</dbReference>
<gene>
    <name evidence="6" type="ORF">DM02DRAFT_718401</name>
</gene>
<dbReference type="Gene3D" id="1.20.1050.10">
    <property type="match status" value="1"/>
</dbReference>
<dbReference type="InterPro" id="IPR016639">
    <property type="entry name" value="GST_Omega/GSH"/>
</dbReference>
<feature type="active site" description="Proton donor/acceptor" evidence="1">
    <location>
        <position position="187"/>
    </location>
</feature>
<evidence type="ECO:0000313" key="6">
    <source>
        <dbReference type="EMBL" id="PVI00402.1"/>
    </source>
</evidence>
<accession>A0A2V1DRA2</accession>
<dbReference type="SUPFAM" id="SSF52833">
    <property type="entry name" value="Thioredoxin-like"/>
    <property type="match status" value="1"/>
</dbReference>
<sequence>MSALQPKQTYADKDGHFRRTDSSFRSTISPDPSSPFPAEPNRYVLYIHRGCPWAHRANIVRSLKGLEDIIQLVTFDHSEKEGSKVLWCFKGDQREPLYGFKYLKDVYQKAEPGYEGRYTVPMLWDTKTEKVVNNESSEIIRIFYTAFDTYLPTSLRETSKPLYPAHLRADIDEMNGWVYQLINNGVYKAGFATTQAAYDANVYPLFEALDRVERHLADAPYGGPFLFGENITEADIRLFPTIVRFDVAYFTLFRCNLRMVRGGYPRIERWLRELYWDDGERTNGGAFRNTTNFDAIKLGYANSQNLVVPAGPVPNVRPLDD</sequence>